<evidence type="ECO:0000256" key="5">
    <source>
        <dbReference type="ARBA" id="ARBA00022927"/>
    </source>
</evidence>
<dbReference type="GO" id="GO:0046872">
    <property type="term" value="F:metal ion binding"/>
    <property type="evidence" value="ECO:0007669"/>
    <property type="project" value="UniProtKB-UniRule"/>
</dbReference>
<dbReference type="PANTHER" id="PTHR23078:SF3">
    <property type="entry name" value="VESICLE-FUSING ATPASE"/>
    <property type="match status" value="1"/>
</dbReference>
<keyword evidence="6" id="KW-0460">Magnesium</keyword>
<feature type="domain" description="AAA+ ATPase" evidence="8">
    <location>
        <begin position="645"/>
        <end position="766"/>
    </location>
</feature>
<dbReference type="SMART" id="SM00382">
    <property type="entry name" value="AAA"/>
    <property type="match status" value="2"/>
</dbReference>
<keyword evidence="3 6" id="KW-0547">Nucleotide-binding</keyword>
<dbReference type="Gene3D" id="3.40.50.300">
    <property type="entry name" value="P-loop containing nucleotide triphosphate hydrolases"/>
    <property type="match status" value="3"/>
</dbReference>
<dbReference type="InterPro" id="IPR003959">
    <property type="entry name" value="ATPase_AAA_core"/>
</dbReference>
<dbReference type="PROSITE" id="PS00674">
    <property type="entry name" value="AAA"/>
    <property type="match status" value="1"/>
</dbReference>
<feature type="compositionally biased region" description="Basic and acidic residues" evidence="7">
    <location>
        <begin position="430"/>
        <end position="443"/>
    </location>
</feature>
<comment type="subcellular location">
    <subcellularLocation>
        <location evidence="6">Cytoplasm</location>
    </subcellularLocation>
</comment>
<name>A0A2N9ENF1_FAGSY</name>
<keyword evidence="2 6" id="KW-0813">Transport</keyword>
<keyword evidence="4 6" id="KW-0067">ATP-binding</keyword>
<dbReference type="Pfam" id="PF00004">
    <property type="entry name" value="AAA"/>
    <property type="match status" value="3"/>
</dbReference>
<comment type="function">
    <text evidence="6">Required for vesicle-mediated transport. Catalyzes the fusion of transport vesicles within the Golgi cisternae. Is also required for transport from the endoplasmic reticulum to the Golgi stack. Seems to function as a fusion protein required for the delivery of cargo proteins to all compartments of the Golgi stack independent of vesicle origin.</text>
</comment>
<keyword evidence="6" id="KW-0479">Metal-binding</keyword>
<organism evidence="9">
    <name type="scientific">Fagus sylvatica</name>
    <name type="common">Beechnut</name>
    <dbReference type="NCBI Taxonomy" id="28930"/>
    <lineage>
        <taxon>Eukaryota</taxon>
        <taxon>Viridiplantae</taxon>
        <taxon>Streptophyta</taxon>
        <taxon>Embryophyta</taxon>
        <taxon>Tracheophyta</taxon>
        <taxon>Spermatophyta</taxon>
        <taxon>Magnoliopsida</taxon>
        <taxon>eudicotyledons</taxon>
        <taxon>Gunneridae</taxon>
        <taxon>Pentapetalae</taxon>
        <taxon>rosids</taxon>
        <taxon>fabids</taxon>
        <taxon>Fagales</taxon>
        <taxon>Fagaceae</taxon>
        <taxon>Fagus</taxon>
    </lineage>
</organism>
<dbReference type="GO" id="GO:0005795">
    <property type="term" value="C:Golgi stack"/>
    <property type="evidence" value="ECO:0007669"/>
    <property type="project" value="TreeGrafter"/>
</dbReference>
<dbReference type="PANTHER" id="PTHR23078">
    <property type="entry name" value="VESICULAR-FUSION PROTEIN NSF"/>
    <property type="match status" value="1"/>
</dbReference>
<keyword evidence="5 6" id="KW-0653">Protein transport</keyword>
<keyword evidence="6" id="KW-0378">Hydrolase</keyword>
<comment type="cofactor">
    <cofactor evidence="6">
        <name>Mg(2+)</name>
        <dbReference type="ChEBI" id="CHEBI:18420"/>
    </cofactor>
    <text evidence="6">Binds 1 Mg(2+) ion per subunit.</text>
</comment>
<evidence type="ECO:0000256" key="6">
    <source>
        <dbReference type="RuleBase" id="RU367045"/>
    </source>
</evidence>
<feature type="domain" description="AAA+ ATPase" evidence="8">
    <location>
        <begin position="258"/>
        <end position="512"/>
    </location>
</feature>
<gene>
    <name evidence="9" type="ORF">FSB_LOCUS4195</name>
</gene>
<evidence type="ECO:0000256" key="7">
    <source>
        <dbReference type="SAM" id="MobiDB-lite"/>
    </source>
</evidence>
<proteinExistence type="inferred from homology"/>
<reference evidence="9" key="1">
    <citation type="submission" date="2018-02" db="EMBL/GenBank/DDBJ databases">
        <authorList>
            <person name="Cohen D.B."/>
            <person name="Kent A.D."/>
        </authorList>
    </citation>
    <scope>NUCLEOTIDE SEQUENCE</scope>
</reference>
<protein>
    <recommendedName>
        <fullName evidence="6">Vesicle-fusing ATPase</fullName>
        <ecNumber evidence="6">3.6.4.6</ecNumber>
    </recommendedName>
</protein>
<sequence length="856" mass="95267">MRAYAMVQIALNAIQRQHAKVSSGDTISVCRFIPPEDFDLALLTLELELVKKGTKSEQVDAALLVKTLKMRFMNQVMTAGQRVSFEYNGINYIFTVNQAAVEGQEKSDALERGMISSDTYIVFETSDVSGIKWVLNSRPHPPPCSYKKEMPFELELNGFFLQLFHLAVLYWLDWWAPGHEHKLLSPLGVHSLGLSGNWYWQIVNQREGAGGNIFRQKEFNLQSLGIGGLSAEFTDIFRRAFASRVFPPHVTNKLGIKHVKGMLLYGPPGTGKTLMARQIGKMLNGKEPKIVNGPEILNKYVGESEKNVRNLFADAENDQKTRGDQSDLHVIIFDEIDAICKVTRAAAAGDVRKDKRLETKFPYKQLTRKVEDKGLIWKMTPNPLSSEHPQPLKIMPPTARLDLAVKKEIPRQSHEPPLGSDEVHLNMTGTEKKEGNRNQKEQKGGGGSKRGSTRSCSGVRDSIVNQLLTKIDGVESLNNILLIGMTNRKDLLDEALLRPGRLEVQIEISLPDENGRLQILQIHTNKMQENSFLAPDVNLQELAARTKNYSGAELEGIVKSAVSYALNRQLSLDDLTKPVDEESIKVTMDDFLNALHEIIPAFGASTDDLERCRLNGMVDCGDRNKHIYQRAMLLVEQVKVSKGSPIVTCLLEGLSGSGKTALAATVGIDSNFPYVKIVSAETLIGLEESTKCAQIVKVFQDAYKSPLSIIILDDIERLLEYTAIGPRFSNTISQTLLVLLKQLPPKGKKLMVIGTTSKVGFLDSIGYCDAFSVTYHLPTLKTDDAKKVLEKLNVFADEDINAAAEALNDMPIKKLYMLIEMAAQGEHGRASEAIYSGKEKIKISHFIDCVQDIDRY</sequence>
<dbReference type="FunFam" id="3.40.50.300:FF:000166">
    <property type="entry name" value="vesicle-fusing ATPase isoform X1"/>
    <property type="match status" value="1"/>
</dbReference>
<dbReference type="InterPro" id="IPR003593">
    <property type="entry name" value="AAA+_ATPase"/>
</dbReference>
<dbReference type="InterPro" id="IPR039812">
    <property type="entry name" value="Vesicle-fus_ATPase"/>
</dbReference>
<evidence type="ECO:0000256" key="4">
    <source>
        <dbReference type="ARBA" id="ARBA00022840"/>
    </source>
</evidence>
<dbReference type="Pfam" id="PF17862">
    <property type="entry name" value="AAA_lid_3"/>
    <property type="match status" value="1"/>
</dbReference>
<dbReference type="FunFam" id="3.40.50.300:FF:000154">
    <property type="entry name" value="Vesicle-fusing ATPase 1"/>
    <property type="match status" value="1"/>
</dbReference>
<dbReference type="FunFam" id="3.10.330.10:FF:000007">
    <property type="entry name" value="Vesicle-fusing ATPase"/>
    <property type="match status" value="1"/>
</dbReference>
<dbReference type="SUPFAM" id="SSF52540">
    <property type="entry name" value="P-loop containing nucleoside triphosphate hydrolases"/>
    <property type="match status" value="2"/>
</dbReference>
<dbReference type="InterPro" id="IPR003960">
    <property type="entry name" value="ATPase_AAA_CS"/>
</dbReference>
<evidence type="ECO:0000256" key="3">
    <source>
        <dbReference type="ARBA" id="ARBA00022741"/>
    </source>
</evidence>
<evidence type="ECO:0000256" key="1">
    <source>
        <dbReference type="ARBA" id="ARBA00006914"/>
    </source>
</evidence>
<dbReference type="GO" id="GO:0035494">
    <property type="term" value="P:SNARE complex disassembly"/>
    <property type="evidence" value="ECO:0007669"/>
    <property type="project" value="InterPro"/>
</dbReference>
<comment type="catalytic activity">
    <reaction evidence="6">
        <text>ATP + H2O = ADP + phosphate + H(+)</text>
        <dbReference type="Rhea" id="RHEA:13065"/>
        <dbReference type="ChEBI" id="CHEBI:15377"/>
        <dbReference type="ChEBI" id="CHEBI:15378"/>
        <dbReference type="ChEBI" id="CHEBI:30616"/>
        <dbReference type="ChEBI" id="CHEBI:43474"/>
        <dbReference type="ChEBI" id="CHEBI:456216"/>
        <dbReference type="EC" id="3.6.4.6"/>
    </reaction>
</comment>
<dbReference type="Gene3D" id="3.10.330.10">
    <property type="match status" value="1"/>
</dbReference>
<evidence type="ECO:0000259" key="8">
    <source>
        <dbReference type="SMART" id="SM00382"/>
    </source>
</evidence>
<dbReference type="Gene3D" id="1.10.8.60">
    <property type="match status" value="1"/>
</dbReference>
<dbReference type="InterPro" id="IPR029067">
    <property type="entry name" value="CDC48_domain_2-like_sf"/>
</dbReference>
<evidence type="ECO:0000313" key="9">
    <source>
        <dbReference type="EMBL" id="SPC76313.1"/>
    </source>
</evidence>
<accession>A0A2N9ENF1</accession>
<dbReference type="EMBL" id="OIVN01000213">
    <property type="protein sequence ID" value="SPC76313.1"/>
    <property type="molecule type" value="Genomic_DNA"/>
</dbReference>
<dbReference type="GO" id="GO:0043001">
    <property type="term" value="P:Golgi to plasma membrane protein transport"/>
    <property type="evidence" value="ECO:0007669"/>
    <property type="project" value="TreeGrafter"/>
</dbReference>
<evidence type="ECO:0000256" key="2">
    <source>
        <dbReference type="ARBA" id="ARBA00022448"/>
    </source>
</evidence>
<dbReference type="GO" id="GO:0016887">
    <property type="term" value="F:ATP hydrolysis activity"/>
    <property type="evidence" value="ECO:0007669"/>
    <property type="project" value="InterPro"/>
</dbReference>
<feature type="region of interest" description="Disordered" evidence="7">
    <location>
        <begin position="409"/>
        <end position="457"/>
    </location>
</feature>
<keyword evidence="6" id="KW-0963">Cytoplasm</keyword>
<comment type="similarity">
    <text evidence="1 6">Belongs to the AAA ATPase family.</text>
</comment>
<dbReference type="InterPro" id="IPR041569">
    <property type="entry name" value="AAA_lid_3"/>
</dbReference>
<dbReference type="SUPFAM" id="SSF54585">
    <property type="entry name" value="Cdc48 domain 2-like"/>
    <property type="match status" value="1"/>
</dbReference>
<dbReference type="InterPro" id="IPR027417">
    <property type="entry name" value="P-loop_NTPase"/>
</dbReference>
<dbReference type="FunFam" id="1.10.8.60:FF:000049">
    <property type="entry name" value="Vesicle-fusing ATPase"/>
    <property type="match status" value="1"/>
</dbReference>
<dbReference type="AlphaFoldDB" id="A0A2N9ENF1"/>
<keyword evidence="6" id="KW-0931">ER-Golgi transport</keyword>
<dbReference type="GO" id="GO:0006891">
    <property type="term" value="P:intra-Golgi vesicle-mediated transport"/>
    <property type="evidence" value="ECO:0007669"/>
    <property type="project" value="TreeGrafter"/>
</dbReference>
<dbReference type="GO" id="GO:0005524">
    <property type="term" value="F:ATP binding"/>
    <property type="evidence" value="ECO:0007669"/>
    <property type="project" value="UniProtKB-UniRule"/>
</dbReference>
<dbReference type="EC" id="3.6.4.6" evidence="6"/>